<evidence type="ECO:0000256" key="1">
    <source>
        <dbReference type="ARBA" id="ARBA00004604"/>
    </source>
</evidence>
<protein>
    <recommendedName>
        <fullName evidence="11">Nucleolar protein 11</fullName>
    </recommendedName>
</protein>
<evidence type="ECO:0000256" key="4">
    <source>
        <dbReference type="ARBA" id="ARBA00023159"/>
    </source>
</evidence>
<dbReference type="SUPFAM" id="SSF50978">
    <property type="entry name" value="WD40 repeat-like"/>
    <property type="match status" value="1"/>
</dbReference>
<organism evidence="9 10">
    <name type="scientific">Oedothorax gibbosus</name>
    <dbReference type="NCBI Taxonomy" id="931172"/>
    <lineage>
        <taxon>Eukaryota</taxon>
        <taxon>Metazoa</taxon>
        <taxon>Ecdysozoa</taxon>
        <taxon>Arthropoda</taxon>
        <taxon>Chelicerata</taxon>
        <taxon>Arachnida</taxon>
        <taxon>Araneae</taxon>
        <taxon>Araneomorphae</taxon>
        <taxon>Entelegynae</taxon>
        <taxon>Araneoidea</taxon>
        <taxon>Linyphiidae</taxon>
        <taxon>Erigoninae</taxon>
        <taxon>Oedothorax</taxon>
    </lineage>
</organism>
<keyword evidence="2" id="KW-0698">rRNA processing</keyword>
<comment type="subcellular location">
    <subcellularLocation>
        <location evidence="1">Nucleus</location>
        <location evidence="1">Nucleolus</location>
    </subcellularLocation>
</comment>
<evidence type="ECO:0000313" key="10">
    <source>
        <dbReference type="Proteomes" id="UP000827092"/>
    </source>
</evidence>
<dbReference type="InterPro" id="IPR042859">
    <property type="entry name" value="NOL11"/>
</dbReference>
<accession>A0AAV6VBU3</accession>
<evidence type="ECO:0000313" key="9">
    <source>
        <dbReference type="EMBL" id="KAG8194074.1"/>
    </source>
</evidence>
<evidence type="ECO:0000259" key="7">
    <source>
        <dbReference type="Pfam" id="PF08168"/>
    </source>
</evidence>
<keyword evidence="6" id="KW-0539">Nucleus</keyword>
<keyword evidence="5" id="KW-0804">Transcription</keyword>
<feature type="domain" description="Nucleolar protein 11 N-terminal" evidence="7">
    <location>
        <begin position="17"/>
        <end position="297"/>
    </location>
</feature>
<dbReference type="EMBL" id="JAFNEN010000109">
    <property type="protein sequence ID" value="KAG8194074.1"/>
    <property type="molecule type" value="Genomic_DNA"/>
</dbReference>
<proteinExistence type="predicted"/>
<keyword evidence="10" id="KW-1185">Reference proteome</keyword>
<feature type="domain" description="Nucleolar protein 11 C-terminal" evidence="8">
    <location>
        <begin position="405"/>
        <end position="538"/>
    </location>
</feature>
<dbReference type="GO" id="GO:0005730">
    <property type="term" value="C:nucleolus"/>
    <property type="evidence" value="ECO:0007669"/>
    <property type="project" value="UniProtKB-SubCell"/>
</dbReference>
<evidence type="ECO:0000259" key="8">
    <source>
        <dbReference type="Pfam" id="PF20998"/>
    </source>
</evidence>
<dbReference type="PANTHER" id="PTHR15633">
    <property type="entry name" value="NUCLEOLAR PROTEIN 11"/>
    <property type="match status" value="1"/>
</dbReference>
<reference evidence="9 10" key="1">
    <citation type="journal article" date="2022" name="Nat. Ecol. Evol.">
        <title>A masculinizing supergene underlies an exaggerated male reproductive morph in a spider.</title>
        <authorList>
            <person name="Hendrickx F."/>
            <person name="De Corte Z."/>
            <person name="Sonet G."/>
            <person name="Van Belleghem S.M."/>
            <person name="Kostlbacher S."/>
            <person name="Vangestel C."/>
        </authorList>
    </citation>
    <scope>NUCLEOTIDE SEQUENCE [LARGE SCALE GENOMIC DNA]</scope>
    <source>
        <strain evidence="9">W744_W776</strain>
    </source>
</reference>
<dbReference type="GO" id="GO:0030490">
    <property type="term" value="P:maturation of SSU-rRNA"/>
    <property type="evidence" value="ECO:0007669"/>
    <property type="project" value="InterPro"/>
</dbReference>
<gene>
    <name evidence="9" type="ORF">JTE90_003019</name>
</gene>
<dbReference type="InterPro" id="IPR036322">
    <property type="entry name" value="WD40_repeat_dom_sf"/>
</dbReference>
<dbReference type="GO" id="GO:0003723">
    <property type="term" value="F:RNA binding"/>
    <property type="evidence" value="ECO:0007669"/>
    <property type="project" value="TreeGrafter"/>
</dbReference>
<sequence length="540" mass="61723">MSLCDESCALLNDGTKSVVKLSDRKLLHSWTVTHPHSLTCPAVFDKNNGAIYCVMDSKVLLKWSLDDDELKLKTAKKAKFPENIFAVLPVHQQSPIVLFSCGKILKCENLESNNTPVGEAFIDKSEEILWADTVVHKSTVQFVCVGISKKNKVHTLHDFILKGDTVSGYHSQPLKKGNEKLVDFCLNRHTNSFYSVWSFGTILEHQLENHTQSSLLTIPETKNEILLCVDCIDANHIVLFKSNPNLKEAYLEIWDFKFEAVKARKQLKLWPVISPQISVLDSSIFLACDEALFEISYQVEKSSLAAAIGKSTTNTPNIPEFNWSKGKRTKVPDSDSIEKMETSDSKDIEILLTDPIEMYCKRLMDEGSDFLNYIPESDLVRLLRLALRHKFEKSGQFILSDIDPDIVLNAIFATTFTEAFLVQFMKKLSLEESLATLEALLSFLSHHNYNLNDLDKYPSDFQLFSWIFLVYQSHMEAMLLSKDSKCVKLIKRLDSCIQEKFKEYEEYDTIQNLFIILQNETNILPEKYMDGKYCIESLDI</sequence>
<dbReference type="Pfam" id="PF08168">
    <property type="entry name" value="NOL11_N"/>
    <property type="match status" value="1"/>
</dbReference>
<keyword evidence="4" id="KW-0010">Activator</keyword>
<name>A0AAV6VBU3_9ARAC</name>
<evidence type="ECO:0000256" key="3">
    <source>
        <dbReference type="ARBA" id="ARBA00023015"/>
    </source>
</evidence>
<dbReference type="InterPro" id="IPR048897">
    <property type="entry name" value="Nol11_C"/>
</dbReference>
<evidence type="ECO:0000256" key="6">
    <source>
        <dbReference type="ARBA" id="ARBA00023242"/>
    </source>
</evidence>
<dbReference type="InterPro" id="IPR012584">
    <property type="entry name" value="NOL11_N"/>
</dbReference>
<dbReference type="PANTHER" id="PTHR15633:SF2">
    <property type="entry name" value="NUCLEOLAR PROTEIN 11"/>
    <property type="match status" value="1"/>
</dbReference>
<evidence type="ECO:0008006" key="11">
    <source>
        <dbReference type="Google" id="ProtNLM"/>
    </source>
</evidence>
<evidence type="ECO:0000256" key="5">
    <source>
        <dbReference type="ARBA" id="ARBA00023163"/>
    </source>
</evidence>
<evidence type="ECO:0000256" key="2">
    <source>
        <dbReference type="ARBA" id="ARBA00022552"/>
    </source>
</evidence>
<comment type="caution">
    <text evidence="9">The sequence shown here is derived from an EMBL/GenBank/DDBJ whole genome shotgun (WGS) entry which is preliminary data.</text>
</comment>
<dbReference type="Pfam" id="PF20998">
    <property type="entry name" value="Nol11_C"/>
    <property type="match status" value="1"/>
</dbReference>
<keyword evidence="3" id="KW-0805">Transcription regulation</keyword>
<dbReference type="Proteomes" id="UP000827092">
    <property type="component" value="Unassembled WGS sequence"/>
</dbReference>
<dbReference type="AlphaFoldDB" id="A0AAV6VBU3"/>